<name>A0AAJ0BUS4_9PEZI</name>
<evidence type="ECO:0000313" key="8">
    <source>
        <dbReference type="Proteomes" id="UP001244011"/>
    </source>
</evidence>
<evidence type="ECO:0000256" key="2">
    <source>
        <dbReference type="ARBA" id="ARBA00010323"/>
    </source>
</evidence>
<comment type="similarity">
    <text evidence="2">Belongs to the membrane-bound acyltransferase family.</text>
</comment>
<dbReference type="Proteomes" id="UP001244011">
    <property type="component" value="Unassembled WGS sequence"/>
</dbReference>
<dbReference type="AlphaFoldDB" id="A0AAJ0BUS4"/>
<dbReference type="GO" id="GO:0005783">
    <property type="term" value="C:endoplasmic reticulum"/>
    <property type="evidence" value="ECO:0007669"/>
    <property type="project" value="TreeGrafter"/>
</dbReference>
<dbReference type="EMBL" id="MU839018">
    <property type="protein sequence ID" value="KAK1764874.1"/>
    <property type="molecule type" value="Genomic_DNA"/>
</dbReference>
<dbReference type="PANTHER" id="PTHR13285">
    <property type="entry name" value="ACYLTRANSFERASE"/>
    <property type="match status" value="1"/>
</dbReference>
<gene>
    <name evidence="7" type="ORF">QBC33DRAFT_546310</name>
</gene>
<evidence type="ECO:0000256" key="5">
    <source>
        <dbReference type="ARBA" id="ARBA00023136"/>
    </source>
</evidence>
<feature type="transmembrane region" description="Helical" evidence="6">
    <location>
        <begin position="486"/>
        <end position="505"/>
    </location>
</feature>
<keyword evidence="3 6" id="KW-0812">Transmembrane</keyword>
<evidence type="ECO:0000313" key="7">
    <source>
        <dbReference type="EMBL" id="KAK1764874.1"/>
    </source>
</evidence>
<evidence type="ECO:0000256" key="6">
    <source>
        <dbReference type="SAM" id="Phobius"/>
    </source>
</evidence>
<keyword evidence="8" id="KW-1185">Reference proteome</keyword>
<dbReference type="RefSeq" id="XP_060281087.1">
    <property type="nucleotide sequence ID" value="XM_060428644.1"/>
</dbReference>
<protein>
    <submittedName>
        <fullName evidence="7">Glycerol:H+ symporter</fullName>
    </submittedName>
</protein>
<dbReference type="GO" id="GO:0016020">
    <property type="term" value="C:membrane"/>
    <property type="evidence" value="ECO:0007669"/>
    <property type="project" value="UniProtKB-SubCell"/>
</dbReference>
<keyword evidence="4 6" id="KW-1133">Transmembrane helix</keyword>
<dbReference type="InterPro" id="IPR051085">
    <property type="entry name" value="MB_O-acyltransferase"/>
</dbReference>
<dbReference type="GO" id="GO:0006506">
    <property type="term" value="P:GPI anchor biosynthetic process"/>
    <property type="evidence" value="ECO:0007669"/>
    <property type="project" value="TreeGrafter"/>
</dbReference>
<comment type="caution">
    <text evidence="7">The sequence shown here is derived from an EMBL/GenBank/DDBJ whole genome shotgun (WGS) entry which is preliminary data.</text>
</comment>
<dbReference type="Pfam" id="PF03062">
    <property type="entry name" value="MBOAT"/>
    <property type="match status" value="1"/>
</dbReference>
<feature type="transmembrane region" description="Helical" evidence="6">
    <location>
        <begin position="328"/>
        <end position="347"/>
    </location>
</feature>
<keyword evidence="5 6" id="KW-0472">Membrane</keyword>
<feature type="transmembrane region" description="Helical" evidence="6">
    <location>
        <begin position="585"/>
        <end position="606"/>
    </location>
</feature>
<sequence>MGPFSLKNVYSLDTLDTRFTTPSSVPYKFTADARDGKAKREASNKPDKKTQGSKWGTPEFVLYYLVFLVTVPRMFWIAYDVSRSSDPRYPKYKHFLSPGWIPGRQIDVSDNQYHTFRSNLPYMATLLVAHPLLRRAWNAAFPLPSVNGSSRPTPQTAEARLNQRASFDYIFALFFLTVLHGFSALKVLAILYINYGIATRLPRRHVPWVTWVFNIATLFANELTDGYKFRDIAKLVSGPPGPDLVSDPGALVRLGTWLDSYGGIMSRWEILFNITILRLISFNLDYYWSQDRGSSSPIEKKQLDPANLSERDRITIPAAASDFTFRNYLAYAVYAPLYLTGPILTFNDYISQLRYKPASIEKPRTIRYAIRFLLVLLAMEVILHYDYVSAISKANPVWSSYTPSQLSLLSYFNLHMIWLKLLIPWRMFRLWALVDGIDPPENMLRCVSNNYSAVLFWRAWHRSYNRWLIRYIYVPLGGSDFRSWRTAVRSVATYLLVFTFVSLWHDIKLRLLIWGWLIVLFMVPEFTARYLFPARKWESRPTAYRMICCAGAVGNVIMMMAANLVGFAVGLDGLESIVRGIFHDFSGIIFLVAACSALFVGIQVMFEIRETELRKGISLKC</sequence>
<evidence type="ECO:0000256" key="3">
    <source>
        <dbReference type="ARBA" id="ARBA00022692"/>
    </source>
</evidence>
<accession>A0AAJ0BUS4</accession>
<feature type="transmembrane region" description="Helical" evidence="6">
    <location>
        <begin position="61"/>
        <end position="79"/>
    </location>
</feature>
<organism evidence="7 8">
    <name type="scientific">Phialemonium atrogriseum</name>
    <dbReference type="NCBI Taxonomy" id="1093897"/>
    <lineage>
        <taxon>Eukaryota</taxon>
        <taxon>Fungi</taxon>
        <taxon>Dikarya</taxon>
        <taxon>Ascomycota</taxon>
        <taxon>Pezizomycotina</taxon>
        <taxon>Sordariomycetes</taxon>
        <taxon>Sordariomycetidae</taxon>
        <taxon>Cephalothecales</taxon>
        <taxon>Cephalothecaceae</taxon>
        <taxon>Phialemonium</taxon>
    </lineage>
</organism>
<evidence type="ECO:0000256" key="4">
    <source>
        <dbReference type="ARBA" id="ARBA00022989"/>
    </source>
</evidence>
<feature type="transmembrane region" description="Helical" evidence="6">
    <location>
        <begin position="169"/>
        <end position="193"/>
    </location>
</feature>
<reference evidence="7" key="1">
    <citation type="submission" date="2023-06" db="EMBL/GenBank/DDBJ databases">
        <title>Genome-scale phylogeny and comparative genomics of the fungal order Sordariales.</title>
        <authorList>
            <consortium name="Lawrence Berkeley National Laboratory"/>
            <person name="Hensen N."/>
            <person name="Bonometti L."/>
            <person name="Westerberg I."/>
            <person name="Brannstrom I.O."/>
            <person name="Guillou S."/>
            <person name="Cros-Aarteil S."/>
            <person name="Calhoun S."/>
            <person name="Haridas S."/>
            <person name="Kuo A."/>
            <person name="Mondo S."/>
            <person name="Pangilinan J."/>
            <person name="Riley R."/>
            <person name="Labutti K."/>
            <person name="Andreopoulos B."/>
            <person name="Lipzen A."/>
            <person name="Chen C."/>
            <person name="Yanf M."/>
            <person name="Daum C."/>
            <person name="Ng V."/>
            <person name="Clum A."/>
            <person name="Steindorff A."/>
            <person name="Ohm R."/>
            <person name="Martin F."/>
            <person name="Silar P."/>
            <person name="Natvig D."/>
            <person name="Lalanne C."/>
            <person name="Gautier V."/>
            <person name="Ament-Velasquez S.L."/>
            <person name="Kruys A."/>
            <person name="Hutchinson M.I."/>
            <person name="Powell A.J."/>
            <person name="Barry K."/>
            <person name="Miller A.N."/>
            <person name="Grigoriev I.V."/>
            <person name="Debuchy R."/>
            <person name="Gladieux P."/>
            <person name="Thoren M.H."/>
            <person name="Johannesson H."/>
        </authorList>
    </citation>
    <scope>NUCLEOTIDE SEQUENCE</scope>
    <source>
        <strain evidence="7">8032-3</strain>
    </source>
</reference>
<evidence type="ECO:0000256" key="1">
    <source>
        <dbReference type="ARBA" id="ARBA00004141"/>
    </source>
</evidence>
<feature type="transmembrane region" description="Helical" evidence="6">
    <location>
        <begin position="544"/>
        <end position="565"/>
    </location>
</feature>
<feature type="transmembrane region" description="Helical" evidence="6">
    <location>
        <begin position="511"/>
        <end position="532"/>
    </location>
</feature>
<dbReference type="PANTHER" id="PTHR13285:SF18">
    <property type="entry name" value="PROTEIN-CYSTEINE N-PALMITOYLTRANSFERASE RASP"/>
    <property type="match status" value="1"/>
</dbReference>
<dbReference type="GO" id="GO:0008374">
    <property type="term" value="F:O-acyltransferase activity"/>
    <property type="evidence" value="ECO:0007669"/>
    <property type="project" value="TreeGrafter"/>
</dbReference>
<feature type="transmembrane region" description="Helical" evidence="6">
    <location>
        <begin position="405"/>
        <end position="423"/>
    </location>
</feature>
<dbReference type="InterPro" id="IPR004299">
    <property type="entry name" value="MBOAT_fam"/>
</dbReference>
<feature type="transmembrane region" description="Helical" evidence="6">
    <location>
        <begin position="368"/>
        <end position="385"/>
    </location>
</feature>
<proteinExistence type="inferred from homology"/>
<dbReference type="GeneID" id="85311831"/>
<comment type="subcellular location">
    <subcellularLocation>
        <location evidence="1">Membrane</location>
        <topology evidence="1">Multi-pass membrane protein</topology>
    </subcellularLocation>
</comment>